<dbReference type="Gene3D" id="2.20.110.10">
    <property type="entry name" value="Histone H3 K4-specific methyltransferase SET7/9 N-terminal domain"/>
    <property type="match status" value="4"/>
</dbReference>
<feature type="compositionally biased region" description="Basic residues" evidence="9">
    <location>
        <begin position="1"/>
        <end position="17"/>
    </location>
</feature>
<dbReference type="PANTHER" id="PTHR46613">
    <property type="entry name" value="RADIAL SPOKE HEAD 10 HOMOLOG B-RELATED"/>
    <property type="match status" value="1"/>
</dbReference>
<evidence type="ECO:0000256" key="1">
    <source>
        <dbReference type="ARBA" id="ARBA00004230"/>
    </source>
</evidence>
<comment type="caution">
    <text evidence="10">The sequence shown here is derived from an EMBL/GenBank/DDBJ whole genome shotgun (WGS) entry which is preliminary data.</text>
</comment>
<evidence type="ECO:0000313" key="10">
    <source>
        <dbReference type="EMBL" id="KAF2880053.1"/>
    </source>
</evidence>
<evidence type="ECO:0000256" key="3">
    <source>
        <dbReference type="ARBA" id="ARBA00022490"/>
    </source>
</evidence>
<keyword evidence="3" id="KW-0963">Cytoplasm</keyword>
<dbReference type="Pfam" id="PF02493">
    <property type="entry name" value="MORN"/>
    <property type="match status" value="8"/>
</dbReference>
<dbReference type="GO" id="GO:0031514">
    <property type="term" value="C:motile cilium"/>
    <property type="evidence" value="ECO:0007669"/>
    <property type="project" value="UniProtKB-SubCell"/>
</dbReference>
<feature type="compositionally biased region" description="Basic and acidic residues" evidence="9">
    <location>
        <begin position="18"/>
        <end position="37"/>
    </location>
</feature>
<evidence type="ECO:0000256" key="9">
    <source>
        <dbReference type="SAM" id="MobiDB-lite"/>
    </source>
</evidence>
<evidence type="ECO:0000313" key="11">
    <source>
        <dbReference type="Proteomes" id="UP000801492"/>
    </source>
</evidence>
<evidence type="ECO:0000256" key="2">
    <source>
        <dbReference type="ARBA" id="ARBA00004430"/>
    </source>
</evidence>
<accession>A0A8K0C8L1</accession>
<dbReference type="SMART" id="SM00698">
    <property type="entry name" value="MORN"/>
    <property type="match status" value="8"/>
</dbReference>
<keyword evidence="11" id="KW-1185">Reference proteome</keyword>
<evidence type="ECO:0000256" key="5">
    <source>
        <dbReference type="ARBA" id="ARBA00022846"/>
    </source>
</evidence>
<evidence type="ECO:0000256" key="8">
    <source>
        <dbReference type="ARBA" id="ARBA00023273"/>
    </source>
</evidence>
<dbReference type="SUPFAM" id="SSF82185">
    <property type="entry name" value="Histone H3 K4-specific methyltransferase SET7/9 N-terminal domain"/>
    <property type="match status" value="2"/>
</dbReference>
<feature type="compositionally biased region" description="Basic and acidic residues" evidence="9">
    <location>
        <begin position="181"/>
        <end position="190"/>
    </location>
</feature>
<keyword evidence="6" id="KW-0969">Cilium</keyword>
<name>A0A8K0C8L1_IGNLU</name>
<feature type="compositionally biased region" description="Basic and acidic residues" evidence="9">
    <location>
        <begin position="149"/>
        <end position="158"/>
    </location>
</feature>
<evidence type="ECO:0000256" key="6">
    <source>
        <dbReference type="ARBA" id="ARBA00023069"/>
    </source>
</evidence>
<evidence type="ECO:0000256" key="7">
    <source>
        <dbReference type="ARBA" id="ARBA00023212"/>
    </source>
</evidence>
<feature type="region of interest" description="Disordered" evidence="9">
    <location>
        <begin position="1"/>
        <end position="37"/>
    </location>
</feature>
<dbReference type="PANTHER" id="PTHR46613:SF1">
    <property type="entry name" value="RADIAL SPOKE HEAD 10 HOMOLOG B-RELATED"/>
    <property type="match status" value="1"/>
</dbReference>
<dbReference type="InterPro" id="IPR003409">
    <property type="entry name" value="MORN"/>
</dbReference>
<gene>
    <name evidence="10" type="ORF">ILUMI_26122</name>
</gene>
<keyword evidence="8" id="KW-0966">Cell projection</keyword>
<keyword evidence="7" id="KW-0206">Cytoskeleton</keyword>
<feature type="compositionally biased region" description="Polar residues" evidence="9">
    <location>
        <begin position="192"/>
        <end position="201"/>
    </location>
</feature>
<dbReference type="GO" id="GO:0005930">
    <property type="term" value="C:axoneme"/>
    <property type="evidence" value="ECO:0007669"/>
    <property type="project" value="UniProtKB-SubCell"/>
</dbReference>
<reference evidence="10" key="1">
    <citation type="submission" date="2019-08" db="EMBL/GenBank/DDBJ databases">
        <title>The genome of the North American firefly Photinus pyralis.</title>
        <authorList>
            <consortium name="Photinus pyralis genome working group"/>
            <person name="Fallon T.R."/>
            <person name="Sander Lower S.E."/>
            <person name="Weng J.-K."/>
        </authorList>
    </citation>
    <scope>NUCLEOTIDE SEQUENCE</scope>
    <source>
        <strain evidence="10">TRF0915ILg1</strain>
        <tissue evidence="10">Whole body</tissue>
    </source>
</reference>
<dbReference type="AlphaFoldDB" id="A0A8K0C8L1"/>
<keyword evidence="5" id="KW-0282">Flagellum</keyword>
<dbReference type="EMBL" id="VTPC01091033">
    <property type="protein sequence ID" value="KAF2880053.1"/>
    <property type="molecule type" value="Genomic_DNA"/>
</dbReference>
<dbReference type="Proteomes" id="UP000801492">
    <property type="component" value="Unassembled WGS sequence"/>
</dbReference>
<protein>
    <submittedName>
        <fullName evidence="10">Uncharacterized protein</fullName>
    </submittedName>
</protein>
<proteinExistence type="predicted"/>
<organism evidence="10 11">
    <name type="scientific">Ignelater luminosus</name>
    <name type="common">Cucubano</name>
    <name type="synonym">Pyrophorus luminosus</name>
    <dbReference type="NCBI Taxonomy" id="2038154"/>
    <lineage>
        <taxon>Eukaryota</taxon>
        <taxon>Metazoa</taxon>
        <taxon>Ecdysozoa</taxon>
        <taxon>Arthropoda</taxon>
        <taxon>Hexapoda</taxon>
        <taxon>Insecta</taxon>
        <taxon>Pterygota</taxon>
        <taxon>Neoptera</taxon>
        <taxon>Endopterygota</taxon>
        <taxon>Coleoptera</taxon>
        <taxon>Polyphaga</taxon>
        <taxon>Elateriformia</taxon>
        <taxon>Elateroidea</taxon>
        <taxon>Elateridae</taxon>
        <taxon>Agrypninae</taxon>
        <taxon>Pyrophorini</taxon>
        <taxon>Ignelater</taxon>
    </lineage>
</organism>
<sequence>MSKTLQRRKSSTSSRKRQSFERRSQADSLKEETDSLVDEASRDDSVLVTLDEGKSKINYQDELVLIFFNSMLDNIIDEWVTVPDEIPPPCVCKTDEQEDTLTKDFKHVTQDDLLSMEIANIEGSTLSLTKKRKLKKSSSHTRSSIQQSKSREKYDLTSKKRHSKSNEQVNDQHSKLSIKRSSKDIPERRSRASSATVTTPIPSSHSLDWLLNPPDENVIIRFKNGNRYKGPVSRKLMHGQGKFFWADGAIYEGEFVYGDATGKGTLEYPELTSYSGYFCKSFLHGKGVLNISSSTMIYSGNWKAGQKHGKGWVLYEPGDWYEGEWYEDKRHGRGFRQYLSGERYQGQWQNGKKHGQGTFIWNNNDLYKGEWLKGIMNGYGEYTWDAFLNETFTFPLENTYRGTWIDGMRHGVGIMTFGIEGGAKLVGMWKRDKKHGAGVIVCGNGTMIERNPLFWDDKPIHLETEFNRGYPSATSNDSVRSPDLFKSISVDANNTTDNADKMTLQLIAKEMHSRCAIEKCSCEVLVCKTCQLKKSYEWLKESVQSIAVKSRPDFPTGKTECSPLPIPIHLAPESIDFSYYTNLAVEKYTAQLYKSEVTIMDEKETEDCQICGGIRSSEAFPSTVSKYSKWNILTHTNDLSKSKMLQNSKNNVTQSNSEVESRIASYQQIQIQVEEKHLRNTIIAHLPNLRKIYHKYATIASPYLISFRPVLIRLFLWQMLRDLNILDRKYSLIDMDMILMDNPGCGLETDHNPFDKIYFWQYLQILLMLTWVLHSPSDVTEECKQFGILSTLFVKFLTETVYRNVAVSSACSIFEYRDIVPINSVYSLYRSIGEPHTARQLLCKICTKKKEDPPCYLKIFEDEKTPKLVKGVNAVPFGGNIVFLPDDPADIGEKPDDVTESDQSIKDPYRKQLYALRSLGPKRVIECLTNICPQIACDNQIINMDYPLSFIEFYETLLMCAFMMVDKMKKREEKIKMKEERIRLSEALELGEENDTSSKGI</sequence>
<evidence type="ECO:0000256" key="4">
    <source>
        <dbReference type="ARBA" id="ARBA00022737"/>
    </source>
</evidence>
<feature type="compositionally biased region" description="Basic residues" evidence="9">
    <location>
        <begin position="129"/>
        <end position="139"/>
    </location>
</feature>
<dbReference type="OrthoDB" id="294378at2759"/>
<comment type="subcellular location">
    <subcellularLocation>
        <location evidence="1">Cell projection</location>
        <location evidence="1">Cilium</location>
        <location evidence="1">Flagellum</location>
    </subcellularLocation>
    <subcellularLocation>
        <location evidence="2">Cytoplasm</location>
        <location evidence="2">Cytoskeleton</location>
        <location evidence="2">Cilium axoneme</location>
    </subcellularLocation>
</comment>
<keyword evidence="4" id="KW-0677">Repeat</keyword>
<feature type="region of interest" description="Disordered" evidence="9">
    <location>
        <begin position="129"/>
        <end position="201"/>
    </location>
</feature>